<evidence type="ECO:0000313" key="15">
    <source>
        <dbReference type="Proteomes" id="UP000239997"/>
    </source>
</evidence>
<evidence type="ECO:0000313" key="14">
    <source>
        <dbReference type="Proteomes" id="UP000028531"/>
    </source>
</evidence>
<dbReference type="GO" id="GO:0006298">
    <property type="term" value="P:mismatch repair"/>
    <property type="evidence" value="ECO:0007669"/>
    <property type="project" value="UniProtKB-UniRule"/>
</dbReference>
<dbReference type="Gene3D" id="1.10.1420.10">
    <property type="match status" value="2"/>
</dbReference>
<evidence type="ECO:0000256" key="5">
    <source>
        <dbReference type="ARBA" id="ARBA00022840"/>
    </source>
</evidence>
<dbReference type="Pfam" id="PF00488">
    <property type="entry name" value="MutS_V"/>
    <property type="match status" value="1"/>
</dbReference>
<dbReference type="GO" id="GO:0005829">
    <property type="term" value="C:cytosol"/>
    <property type="evidence" value="ECO:0007669"/>
    <property type="project" value="TreeGrafter"/>
</dbReference>
<dbReference type="FunFam" id="3.40.50.300:FF:000870">
    <property type="entry name" value="MutS protein homolog 4"/>
    <property type="match status" value="1"/>
</dbReference>
<accession>A0A084JUN8</accession>
<dbReference type="InterPro" id="IPR027417">
    <property type="entry name" value="P-loop_NTPase"/>
</dbReference>
<dbReference type="InterPro" id="IPR045076">
    <property type="entry name" value="MutS"/>
</dbReference>
<reference evidence="12 14" key="1">
    <citation type="submission" date="2014-07" db="EMBL/GenBank/DDBJ databases">
        <title>Draft genome sequence of Nonlabens ulvanivorans, an ulvan degrading bacterium.</title>
        <authorList>
            <person name="Kopel M."/>
            <person name="Helbert W."/>
            <person name="Henrissat B."/>
            <person name="Doniger T."/>
            <person name="Banin E."/>
        </authorList>
    </citation>
    <scope>NUCLEOTIDE SEQUENCE [LARGE SCALE GENOMIC DNA]</scope>
    <source>
        <strain evidence="12 14">PLR</strain>
    </source>
</reference>
<dbReference type="SMART" id="SM00533">
    <property type="entry name" value="MUTSd"/>
    <property type="match status" value="1"/>
</dbReference>
<dbReference type="SUPFAM" id="SSF53150">
    <property type="entry name" value="DNA repair protein MutS, domain II"/>
    <property type="match status" value="1"/>
</dbReference>
<keyword evidence="7 9" id="KW-0234">DNA repair</keyword>
<dbReference type="OrthoDB" id="9802448at2"/>
<evidence type="ECO:0000313" key="12">
    <source>
        <dbReference type="EMBL" id="KEZ92672.1"/>
    </source>
</evidence>
<dbReference type="Gene3D" id="3.40.1170.10">
    <property type="entry name" value="DNA repair protein MutS, domain I"/>
    <property type="match status" value="1"/>
</dbReference>
<dbReference type="SUPFAM" id="SSF55271">
    <property type="entry name" value="DNA repair protein MutS, domain I"/>
    <property type="match status" value="1"/>
</dbReference>
<dbReference type="InterPro" id="IPR036678">
    <property type="entry name" value="MutS_con_dom_sf"/>
</dbReference>
<keyword evidence="3 9" id="KW-0547">Nucleotide-binding</keyword>
<organism evidence="12 14">
    <name type="scientific">Nonlabens ulvanivorans</name>
    <name type="common">Persicivirga ulvanivorans</name>
    <dbReference type="NCBI Taxonomy" id="906888"/>
    <lineage>
        <taxon>Bacteria</taxon>
        <taxon>Pseudomonadati</taxon>
        <taxon>Bacteroidota</taxon>
        <taxon>Flavobacteriia</taxon>
        <taxon>Flavobacteriales</taxon>
        <taxon>Flavobacteriaceae</taxon>
        <taxon>Nonlabens</taxon>
    </lineage>
</organism>
<sequence length="867" mass="98201">MSKKVKKVTPLMQQYNRIKTKYPDALLLFRVGDFYETFGEDAIKTARILNIVLTSRNNGGEPIELAGFPHHSMNTYLPKLVKAGERVAICDQLEDPKQTKTIVKRGVTELITPGVALNDEVLQSKSNNFLAAVSVNKNIYGVAFLDISTGEFLVSQGSREEIDKLLQNFNPSEVLINRKDKTLLKNDFPYDLPYFFLEDWVFQIDFAHESLLKHFKINSLKGFGIEKLEESIVSAGAILHYLEETQHNKVDHIAGISRIADEDYVWMDRFTVRNLELYQALSTGAVTLIDIIDQTTTAMGGRMLKRWLAFPLKNKQQVEKRHDIVEFFTKSAETLNAIKLEFKRMSDLERLVSKVAVGKICPREVVQLKNSLEAIEPVKKIAESSGNKALQVLGDSLNACTHMTQLIKESIYEEAPVNILKGRTIAAGYNSELDELRGLANSGKEYLDNMLARHTEETGITSLKIASNNVFGYYIEVRNTHKDKVPEEWIRKQTLVNAERYITEELKEYESKILGAEERINALQQELFDKIVQEIVPFIKVIQNNAQLIGQLDCLISFAAHAVQSNYVRPQLLEGDALEITGGRHPVIEKMLPADKPYIPNDVLLDRDQQQIIMITGPNMSGKSAILRQTALIVLLAQMGSFVPATDVKMGIVDKIFTRVGASDNISQGESTFMTEMNESASILNNISKSSLVLLDEIGRGTSTYDGISIAWAITEYLHEHPYMPKTLFATHYHELNEMTEMFDRIKNFNVEVKELKDKVLFMRKLIPGGSHHSFGIHVAKMAGMPQQVIKKANKILKRLEKSHQQEDSKKVLQDTQEEELQLSFFNLDDPLLQNIKEEILMVDIDTLTPVEALMKLNEIKRMLQGK</sequence>
<dbReference type="Pfam" id="PF05190">
    <property type="entry name" value="MutS_IV"/>
    <property type="match status" value="1"/>
</dbReference>
<dbReference type="PANTHER" id="PTHR11361:SF34">
    <property type="entry name" value="DNA MISMATCH REPAIR PROTEIN MSH1, MITOCHONDRIAL"/>
    <property type="match status" value="1"/>
</dbReference>
<dbReference type="Pfam" id="PF05188">
    <property type="entry name" value="MutS_II"/>
    <property type="match status" value="1"/>
</dbReference>
<dbReference type="PROSITE" id="PS00486">
    <property type="entry name" value="DNA_MISMATCH_REPAIR_2"/>
    <property type="match status" value="1"/>
</dbReference>
<dbReference type="SUPFAM" id="SSF48334">
    <property type="entry name" value="DNA repair protein MutS, domain III"/>
    <property type="match status" value="1"/>
</dbReference>
<evidence type="ECO:0000256" key="3">
    <source>
        <dbReference type="ARBA" id="ARBA00022741"/>
    </source>
</evidence>
<keyword evidence="5 9" id="KW-0067">ATP-binding</keyword>
<dbReference type="GO" id="GO:0003684">
    <property type="term" value="F:damaged DNA binding"/>
    <property type="evidence" value="ECO:0007669"/>
    <property type="project" value="UniProtKB-UniRule"/>
</dbReference>
<comment type="caution">
    <text evidence="12">The sequence shown here is derived from an EMBL/GenBank/DDBJ whole genome shotgun (WGS) entry which is preliminary data.</text>
</comment>
<dbReference type="InterPro" id="IPR016151">
    <property type="entry name" value="DNA_mismatch_repair_MutS_N"/>
</dbReference>
<dbReference type="RefSeq" id="WP_036583772.1">
    <property type="nucleotide sequence ID" value="NZ_JPJI01000032.1"/>
</dbReference>
<evidence type="ECO:0000256" key="8">
    <source>
        <dbReference type="ARBA" id="ARBA00024647"/>
    </source>
</evidence>
<protein>
    <recommendedName>
        <fullName evidence="2 9">DNA mismatch repair protein MutS</fullName>
    </recommendedName>
</protein>
<dbReference type="SMART" id="SM00534">
    <property type="entry name" value="MUTSac"/>
    <property type="match status" value="1"/>
</dbReference>
<dbReference type="InterPro" id="IPR007696">
    <property type="entry name" value="DNA_mismatch_repair_MutS_core"/>
</dbReference>
<dbReference type="PIRSF" id="PIRSF037677">
    <property type="entry name" value="DNA_mis_repair_Msh6"/>
    <property type="match status" value="1"/>
</dbReference>
<dbReference type="EMBL" id="JPJI01000032">
    <property type="protein sequence ID" value="KEZ92672.1"/>
    <property type="molecule type" value="Genomic_DNA"/>
</dbReference>
<evidence type="ECO:0000256" key="7">
    <source>
        <dbReference type="ARBA" id="ARBA00023204"/>
    </source>
</evidence>
<dbReference type="InterPro" id="IPR007861">
    <property type="entry name" value="DNA_mismatch_repair_MutS_clamp"/>
</dbReference>
<dbReference type="Pfam" id="PF05192">
    <property type="entry name" value="MutS_III"/>
    <property type="match status" value="1"/>
</dbReference>
<name>A0A084JUN8_NONUL</name>
<dbReference type="InterPro" id="IPR007860">
    <property type="entry name" value="DNA_mmatch_repair_MutS_con_dom"/>
</dbReference>
<feature type="binding site" evidence="9">
    <location>
        <begin position="617"/>
        <end position="624"/>
    </location>
    <ligand>
        <name>ATP</name>
        <dbReference type="ChEBI" id="CHEBI:30616"/>
    </ligand>
</feature>
<dbReference type="Gene3D" id="3.40.50.300">
    <property type="entry name" value="P-loop containing nucleotide triphosphate hydrolases"/>
    <property type="match status" value="1"/>
</dbReference>
<evidence type="ECO:0000256" key="1">
    <source>
        <dbReference type="ARBA" id="ARBA00006271"/>
    </source>
</evidence>
<gene>
    <name evidence="9" type="primary">mutS</name>
    <name evidence="12" type="ORF">IL45_11030</name>
    <name evidence="13" type="ORF">LY02_00731</name>
</gene>
<dbReference type="HAMAP" id="MF_00096">
    <property type="entry name" value="MutS"/>
    <property type="match status" value="1"/>
</dbReference>
<dbReference type="InterPro" id="IPR017261">
    <property type="entry name" value="DNA_mismatch_repair_MutS/MSH"/>
</dbReference>
<dbReference type="Pfam" id="PF01624">
    <property type="entry name" value="MutS_I"/>
    <property type="match status" value="1"/>
</dbReference>
<comment type="similarity">
    <text evidence="1 9 10">Belongs to the DNA mismatch repair MutS family.</text>
</comment>
<evidence type="ECO:0000256" key="6">
    <source>
        <dbReference type="ARBA" id="ARBA00023125"/>
    </source>
</evidence>
<keyword evidence="4 9" id="KW-0227">DNA damage</keyword>
<dbReference type="Gene3D" id="3.30.420.110">
    <property type="entry name" value="MutS, connector domain"/>
    <property type="match status" value="1"/>
</dbReference>
<reference evidence="13 15" key="2">
    <citation type="submission" date="2018-03" db="EMBL/GenBank/DDBJ databases">
        <title>Genomic Encyclopedia of Archaeal and Bacterial Type Strains, Phase II (KMG-II): from individual species to whole genera.</title>
        <authorList>
            <person name="Goeker M."/>
        </authorList>
    </citation>
    <scope>NUCLEOTIDE SEQUENCE [LARGE SCALE GENOMIC DNA]</scope>
    <source>
        <strain evidence="13 15">DSM 22727</strain>
    </source>
</reference>
<dbReference type="InterPro" id="IPR036187">
    <property type="entry name" value="DNA_mismatch_repair_MutS_sf"/>
</dbReference>
<evidence type="ECO:0000259" key="11">
    <source>
        <dbReference type="PROSITE" id="PS00486"/>
    </source>
</evidence>
<evidence type="ECO:0000256" key="4">
    <source>
        <dbReference type="ARBA" id="ARBA00022763"/>
    </source>
</evidence>
<dbReference type="InterPro" id="IPR005748">
    <property type="entry name" value="DNA_mismatch_repair_MutS"/>
</dbReference>
<dbReference type="AlphaFoldDB" id="A0A084JUN8"/>
<dbReference type="NCBIfam" id="NF003810">
    <property type="entry name" value="PRK05399.1"/>
    <property type="match status" value="1"/>
</dbReference>
<dbReference type="Proteomes" id="UP000028531">
    <property type="component" value="Unassembled WGS sequence"/>
</dbReference>
<dbReference type="CDD" id="cd03284">
    <property type="entry name" value="ABC_MutS1"/>
    <property type="match status" value="1"/>
</dbReference>
<proteinExistence type="inferred from homology"/>
<dbReference type="SUPFAM" id="SSF52540">
    <property type="entry name" value="P-loop containing nucleoside triphosphate hydrolases"/>
    <property type="match status" value="1"/>
</dbReference>
<dbReference type="InterPro" id="IPR007695">
    <property type="entry name" value="DNA_mismatch_repair_MutS-lik_N"/>
</dbReference>
<feature type="domain" description="DNA mismatch repair proteins mutS family" evidence="11">
    <location>
        <begin position="691"/>
        <end position="707"/>
    </location>
</feature>
<dbReference type="FunFam" id="3.40.1170.10:FF:000001">
    <property type="entry name" value="DNA mismatch repair protein MutS"/>
    <property type="match status" value="1"/>
</dbReference>
<evidence type="ECO:0000256" key="2">
    <source>
        <dbReference type="ARBA" id="ARBA00021982"/>
    </source>
</evidence>
<dbReference type="GO" id="GO:0030983">
    <property type="term" value="F:mismatched DNA binding"/>
    <property type="evidence" value="ECO:0007669"/>
    <property type="project" value="InterPro"/>
</dbReference>
<evidence type="ECO:0000313" key="13">
    <source>
        <dbReference type="EMBL" id="PRX15514.1"/>
    </source>
</evidence>
<dbReference type="InterPro" id="IPR000432">
    <property type="entry name" value="DNA_mismatch_repair_MutS_C"/>
</dbReference>
<dbReference type="PANTHER" id="PTHR11361">
    <property type="entry name" value="DNA MISMATCH REPAIR PROTEIN MUTS FAMILY MEMBER"/>
    <property type="match status" value="1"/>
</dbReference>
<dbReference type="GO" id="GO:0140664">
    <property type="term" value="F:ATP-dependent DNA damage sensor activity"/>
    <property type="evidence" value="ECO:0007669"/>
    <property type="project" value="InterPro"/>
</dbReference>
<keyword evidence="15" id="KW-1185">Reference proteome</keyword>
<dbReference type="GO" id="GO:0005524">
    <property type="term" value="F:ATP binding"/>
    <property type="evidence" value="ECO:0007669"/>
    <property type="project" value="UniProtKB-UniRule"/>
</dbReference>
<keyword evidence="6 9" id="KW-0238">DNA-binding</keyword>
<evidence type="ECO:0000256" key="10">
    <source>
        <dbReference type="RuleBase" id="RU003756"/>
    </source>
</evidence>
<dbReference type="NCBIfam" id="TIGR01070">
    <property type="entry name" value="mutS1"/>
    <property type="match status" value="1"/>
</dbReference>
<dbReference type="Proteomes" id="UP000239997">
    <property type="component" value="Unassembled WGS sequence"/>
</dbReference>
<evidence type="ECO:0000256" key="9">
    <source>
        <dbReference type="HAMAP-Rule" id="MF_00096"/>
    </source>
</evidence>
<comment type="function">
    <text evidence="8 9">This protein is involved in the repair of mismatches in DNA. It is possible that it carries out the mismatch recognition step. This protein has a weak ATPase activity.</text>
</comment>
<dbReference type="EMBL" id="PVNA01000001">
    <property type="protein sequence ID" value="PRX15514.1"/>
    <property type="molecule type" value="Genomic_DNA"/>
</dbReference>